<evidence type="ECO:0000256" key="1">
    <source>
        <dbReference type="ARBA" id="ARBA00022630"/>
    </source>
</evidence>
<evidence type="ECO:0000256" key="2">
    <source>
        <dbReference type="ARBA" id="ARBA00023002"/>
    </source>
</evidence>
<accession>A0AAU7QS47</accession>
<evidence type="ECO:0000313" key="4">
    <source>
        <dbReference type="EMBL" id="XBT18617.1"/>
    </source>
</evidence>
<dbReference type="SUPFAM" id="SSF51905">
    <property type="entry name" value="FAD/NAD(P)-binding domain"/>
    <property type="match status" value="2"/>
</dbReference>
<dbReference type="EMBL" id="CP157896">
    <property type="protein sequence ID" value="XBT18617.1"/>
    <property type="molecule type" value="Genomic_DNA"/>
</dbReference>
<keyword evidence="1" id="KW-0285">Flavoprotein</keyword>
<dbReference type="Gene3D" id="3.50.50.60">
    <property type="entry name" value="FAD/NAD(P)-binding domain"/>
    <property type="match status" value="2"/>
</dbReference>
<keyword evidence="2" id="KW-0560">Oxidoreductase</keyword>
<gene>
    <name evidence="4" type="ORF">ABNO60_00515</name>
</gene>
<reference evidence="4" key="1">
    <citation type="submission" date="2024-06" db="EMBL/GenBank/DDBJ databases">
        <title>Diversity, functionality, and evolutionary history of bacterial symbionts in false click beetles (Coleoptera, Throscidae).</title>
        <authorList>
            <person name="Wierz J.C."/>
            <person name="Malm H."/>
            <person name="Kaltenpoth M."/>
            <person name="Engl T."/>
        </authorList>
    </citation>
    <scope>NUCLEOTIDE SEQUENCE</scope>
    <source>
        <strain evidence="4">Tcar</strain>
    </source>
</reference>
<dbReference type="Pfam" id="PF07992">
    <property type="entry name" value="Pyr_redox_2"/>
    <property type="match status" value="1"/>
</dbReference>
<dbReference type="InterPro" id="IPR036188">
    <property type="entry name" value="FAD/NAD-bd_sf"/>
</dbReference>
<feature type="domain" description="FAD/NAD(P)-binding" evidence="3">
    <location>
        <begin position="6"/>
        <end position="292"/>
    </location>
</feature>
<dbReference type="PANTHER" id="PTHR48105">
    <property type="entry name" value="THIOREDOXIN REDUCTASE 1-RELATED-RELATED"/>
    <property type="match status" value="1"/>
</dbReference>
<dbReference type="InterPro" id="IPR023753">
    <property type="entry name" value="FAD/NAD-binding_dom"/>
</dbReference>
<protein>
    <submittedName>
        <fullName evidence="4">FAD-dependent oxidoreductase</fullName>
    </submittedName>
</protein>
<name>A0AAU7QS47_9FLAO</name>
<dbReference type="PRINTS" id="PR00368">
    <property type="entry name" value="FADPNR"/>
</dbReference>
<dbReference type="AlphaFoldDB" id="A0AAU7QS47"/>
<evidence type="ECO:0000259" key="3">
    <source>
        <dbReference type="Pfam" id="PF07992"/>
    </source>
</evidence>
<dbReference type="PRINTS" id="PR00469">
    <property type="entry name" value="PNDRDTASEII"/>
</dbReference>
<dbReference type="GO" id="GO:0016491">
    <property type="term" value="F:oxidoreductase activity"/>
    <property type="evidence" value="ECO:0007669"/>
    <property type="project" value="UniProtKB-KW"/>
</dbReference>
<proteinExistence type="predicted"/>
<dbReference type="InterPro" id="IPR050097">
    <property type="entry name" value="Ferredoxin-NADP_redctase_2"/>
</dbReference>
<sequence>MKKINKCIIIGGGISGLSASIYAARLNLKPIIFTENKLGGLINYANNIENYPGFINIKGKKLINNIKKQTLKYGTKIYNFKVKKIFFKKKIHKIILNNNKIIKTYGIIIATGTKNKKINIKNNNKYLGKGLSYCALCDGFFYKKKNIAIIGGGETAVENALYLSNICNKIYLIIRNNKLKISYTTLKKIKKKKNIILKYNHILNKIIGKNKIQKIIILNLINNKKYILNILGLFIAIGFIPNNKLFKNTLLKINKKGYIITKNTSTNISGIYACGDIISNQFKQISIASSTGIIAAIKLFNYLTNI</sequence>
<organism evidence="4">
    <name type="scientific">Candidatus Shikimatogenerans sp. Tcar</name>
    <dbReference type="NCBI Taxonomy" id="3158565"/>
    <lineage>
        <taxon>Bacteria</taxon>
        <taxon>Pseudomonadati</taxon>
        <taxon>Bacteroidota</taxon>
        <taxon>Flavobacteriia</taxon>
        <taxon>Flavobacteriales</taxon>
        <taxon>Candidatus Shikimatogenerans</taxon>
    </lineage>
</organism>